<name>N9V9T5_9GAMM</name>
<dbReference type="PROSITE" id="PS50883">
    <property type="entry name" value="EAL"/>
    <property type="match status" value="1"/>
</dbReference>
<dbReference type="Proteomes" id="UP000023775">
    <property type="component" value="Unassembled WGS sequence"/>
</dbReference>
<feature type="transmembrane region" description="Helical" evidence="1">
    <location>
        <begin position="7"/>
        <end position="30"/>
    </location>
</feature>
<dbReference type="EMBL" id="APVG01000023">
    <property type="protein sequence ID" value="ENY72037.1"/>
    <property type="molecule type" value="Genomic_DNA"/>
</dbReference>
<gene>
    <name evidence="4" type="ORF">G114_10300</name>
</gene>
<dbReference type="InterPro" id="IPR035919">
    <property type="entry name" value="EAL_sf"/>
</dbReference>
<dbReference type="Gene3D" id="3.20.20.450">
    <property type="entry name" value="EAL domain"/>
    <property type="match status" value="1"/>
</dbReference>
<keyword evidence="1" id="KW-1133">Transmembrane helix</keyword>
<dbReference type="InterPro" id="IPR029787">
    <property type="entry name" value="Nucleotide_cyclase"/>
</dbReference>
<evidence type="ECO:0000256" key="1">
    <source>
        <dbReference type="SAM" id="Phobius"/>
    </source>
</evidence>
<dbReference type="RefSeq" id="WP_005352949.1">
    <property type="nucleotide sequence ID" value="NZ_APVG01000023.1"/>
</dbReference>
<dbReference type="AlphaFoldDB" id="N9V9T5"/>
<dbReference type="SUPFAM" id="SSF55073">
    <property type="entry name" value="Nucleotide cyclase"/>
    <property type="match status" value="1"/>
</dbReference>
<dbReference type="InterPro" id="IPR050706">
    <property type="entry name" value="Cyclic-di-GMP_PDE-like"/>
</dbReference>
<comment type="caution">
    <text evidence="4">The sequence shown here is derived from an EMBL/GenBank/DDBJ whole genome shotgun (WGS) entry which is preliminary data.</text>
</comment>
<dbReference type="SMART" id="SM00052">
    <property type="entry name" value="EAL"/>
    <property type="match status" value="1"/>
</dbReference>
<feature type="domain" description="EAL" evidence="2">
    <location>
        <begin position="391"/>
        <end position="643"/>
    </location>
</feature>
<keyword evidence="5" id="KW-1185">Reference proteome</keyword>
<keyword evidence="1" id="KW-0472">Membrane</keyword>
<evidence type="ECO:0000259" key="3">
    <source>
        <dbReference type="PROSITE" id="PS50887"/>
    </source>
</evidence>
<dbReference type="Pfam" id="PF00990">
    <property type="entry name" value="GGDEF"/>
    <property type="match status" value="1"/>
</dbReference>
<dbReference type="InterPro" id="IPR000160">
    <property type="entry name" value="GGDEF_dom"/>
</dbReference>
<dbReference type="eggNOG" id="COG2200">
    <property type="taxonomic scope" value="Bacteria"/>
</dbReference>
<keyword evidence="1" id="KW-0812">Transmembrane</keyword>
<dbReference type="Pfam" id="PF17157">
    <property type="entry name" value="GAPES4"/>
    <property type="match status" value="1"/>
</dbReference>
<dbReference type="InterPro" id="IPR043128">
    <property type="entry name" value="Rev_trsase/Diguanyl_cyclase"/>
</dbReference>
<dbReference type="PATRIC" id="fig|1268237.3.peg.2025"/>
<evidence type="ECO:0000313" key="4">
    <source>
        <dbReference type="EMBL" id="ENY72037.1"/>
    </source>
</evidence>
<dbReference type="OrthoDB" id="5894408at2"/>
<dbReference type="SUPFAM" id="SSF141868">
    <property type="entry name" value="EAL domain-like"/>
    <property type="match status" value="1"/>
</dbReference>
<dbReference type="PANTHER" id="PTHR33121:SF32">
    <property type="entry name" value="RNASE E SPECIFICITY FACTOR CSRD"/>
    <property type="match status" value="1"/>
</dbReference>
<dbReference type="GO" id="GO:0071111">
    <property type="term" value="F:cyclic-guanylate-specific phosphodiesterase activity"/>
    <property type="evidence" value="ECO:0007669"/>
    <property type="project" value="InterPro"/>
</dbReference>
<dbReference type="PANTHER" id="PTHR33121">
    <property type="entry name" value="CYCLIC DI-GMP PHOSPHODIESTERASE PDEF"/>
    <property type="match status" value="1"/>
</dbReference>
<feature type="domain" description="GGDEF" evidence="3">
    <location>
        <begin position="253"/>
        <end position="379"/>
    </location>
</feature>
<organism evidence="4 5">
    <name type="scientific">Aeromonas diversa CDC 2478-85</name>
    <dbReference type="NCBI Taxonomy" id="1268237"/>
    <lineage>
        <taxon>Bacteria</taxon>
        <taxon>Pseudomonadati</taxon>
        <taxon>Pseudomonadota</taxon>
        <taxon>Gammaproteobacteria</taxon>
        <taxon>Aeromonadales</taxon>
        <taxon>Aeromonadaceae</taxon>
        <taxon>Aeromonas</taxon>
    </lineage>
</organism>
<dbReference type="InterPro" id="IPR001633">
    <property type="entry name" value="EAL_dom"/>
</dbReference>
<dbReference type="Pfam" id="PF00563">
    <property type="entry name" value="EAL"/>
    <property type="match status" value="1"/>
</dbReference>
<dbReference type="Gene3D" id="3.30.70.270">
    <property type="match status" value="1"/>
</dbReference>
<feature type="transmembrane region" description="Helical" evidence="1">
    <location>
        <begin position="134"/>
        <end position="153"/>
    </location>
</feature>
<dbReference type="PROSITE" id="PS50887">
    <property type="entry name" value="GGDEF"/>
    <property type="match status" value="1"/>
</dbReference>
<dbReference type="InterPro" id="IPR033423">
    <property type="entry name" value="GAPES4"/>
</dbReference>
<reference evidence="4 5" key="1">
    <citation type="journal article" date="2013" name="Genome Announc.">
        <title>Draft Genome Sequence of the Aeromonas diversa Type Strain.</title>
        <authorList>
            <person name="Farfan M."/>
            <person name="Spataro N."/>
            <person name="Sanglas A."/>
            <person name="Albarral V."/>
            <person name="Loren J.G."/>
            <person name="Bosch E."/>
            <person name="Fuste M.C."/>
        </authorList>
    </citation>
    <scope>NUCLEOTIDE SEQUENCE [LARGE SCALE GENOMIC DNA]</scope>
    <source>
        <strain evidence="4 5">2478-85</strain>
    </source>
</reference>
<evidence type="ECO:0000259" key="2">
    <source>
        <dbReference type="PROSITE" id="PS50883"/>
    </source>
</evidence>
<proteinExistence type="predicted"/>
<sequence length="646" mass="72985">MKLTTQLVSFITLCVITAMAMVMLGGVFSFRQLGIALQEKKVEALVEVLDRNFDLQAESAPMIEWMPSLLRSAHVISLDVFRGEQKVYGFQNLFGVEPDDPLVDYSLTLPRHPEYEARLKLERPFKEFEYSMEAMFGISFGVFIVVFGLWFSIRWLREQMRGAELLNHRAELILAGTLGKLNHNPADEWPPSASKAIDYLLAELADARKERSRFDSFIRSNAFVDKVTGTGNRIFFDNRLESAIRDSAALNGGMLLIELVGLDELEGNESVMNEVLQEASLSIGAFVRKHAGALQARYAAHLIAVLLPNQGESELVDAATQLHKSLLRLHWPEEVEGEIYVGAVCYRSTDTMAQVQEEAELALKSAHLQGGSGWFLFEKLSPDEENTNKGTVRWRTLLTRRIEERAVRLYSQPVLQGQGQLVLQQELLARLDDEQGNELTAGVFMPMAEKSGMLLPFDRLMTEQVLELLQRLPPEAPPISLNLCAQSLLNREFQRWLFFSLFQLPRSRNEQLILECSEAQITRYFEALKKPLRSLRMLGVRLTVDHAGQDVVSTQYIKEFDINFLKLHPSLVRDIHLRQVNQMAVRSLIGGCANTHTRVLAVGVESAEEWHCLRHLGVHAGQGLWFAEPAPWSIQPTLLPEAGQPL</sequence>
<dbReference type="SMART" id="SM00267">
    <property type="entry name" value="GGDEF"/>
    <property type="match status" value="1"/>
</dbReference>
<protein>
    <submittedName>
        <fullName evidence="4">Regulatory protein CsrD</fullName>
    </submittedName>
</protein>
<accession>N9V9T5</accession>
<evidence type="ECO:0000313" key="5">
    <source>
        <dbReference type="Proteomes" id="UP000023775"/>
    </source>
</evidence>
<dbReference type="eggNOG" id="COG2199">
    <property type="taxonomic scope" value="Bacteria"/>
</dbReference>
<dbReference type="CDD" id="cd01948">
    <property type="entry name" value="EAL"/>
    <property type="match status" value="1"/>
</dbReference>